<dbReference type="InterPro" id="IPR016187">
    <property type="entry name" value="CTDL_fold"/>
</dbReference>
<evidence type="ECO:0000259" key="1">
    <source>
        <dbReference type="PROSITE" id="PS50041"/>
    </source>
</evidence>
<dbReference type="InterPro" id="IPR016186">
    <property type="entry name" value="C-type_lectin-like/link_sf"/>
</dbReference>
<accession>A0ABD0Q5S6</accession>
<sequence>ITKRPTQSYYTASSLDSSEYKNHSYRIIHGNLSWYQAQKACLEKGAALVSITDPFHQAYLTVLVNRLEAPHWIGLYSTDDGKSYQWSDGSEVSFTYWEMEAACPWMLTDDGKMLNVTCCYLERYATYRLSPMNFVGAAIILNQLY</sequence>
<protein>
    <recommendedName>
        <fullName evidence="1">C-type lectin domain-containing protein</fullName>
    </recommendedName>
</protein>
<evidence type="ECO:0000313" key="3">
    <source>
        <dbReference type="Proteomes" id="UP001529510"/>
    </source>
</evidence>
<dbReference type="InterPro" id="IPR001304">
    <property type="entry name" value="C-type_lectin-like"/>
</dbReference>
<dbReference type="PANTHER" id="PTHR22803">
    <property type="entry name" value="MANNOSE, PHOSPHOLIPASE, LECTIN RECEPTOR RELATED"/>
    <property type="match status" value="1"/>
</dbReference>
<name>A0ABD0Q5S6_CIRMR</name>
<gene>
    <name evidence="2" type="ORF">M9458_023887</name>
</gene>
<organism evidence="2 3">
    <name type="scientific">Cirrhinus mrigala</name>
    <name type="common">Mrigala</name>
    <dbReference type="NCBI Taxonomy" id="683832"/>
    <lineage>
        <taxon>Eukaryota</taxon>
        <taxon>Metazoa</taxon>
        <taxon>Chordata</taxon>
        <taxon>Craniata</taxon>
        <taxon>Vertebrata</taxon>
        <taxon>Euteleostomi</taxon>
        <taxon>Actinopterygii</taxon>
        <taxon>Neopterygii</taxon>
        <taxon>Teleostei</taxon>
        <taxon>Ostariophysi</taxon>
        <taxon>Cypriniformes</taxon>
        <taxon>Cyprinidae</taxon>
        <taxon>Labeoninae</taxon>
        <taxon>Labeonini</taxon>
        <taxon>Cirrhinus</taxon>
    </lineage>
</organism>
<dbReference type="SUPFAM" id="SSF56436">
    <property type="entry name" value="C-type lectin-like"/>
    <property type="match status" value="1"/>
</dbReference>
<proteinExistence type="predicted"/>
<feature type="non-terminal residue" evidence="2">
    <location>
        <position position="1"/>
    </location>
</feature>
<dbReference type="Gene3D" id="3.10.100.10">
    <property type="entry name" value="Mannose-Binding Protein A, subunit A"/>
    <property type="match status" value="1"/>
</dbReference>
<dbReference type="Pfam" id="PF00059">
    <property type="entry name" value="Lectin_C"/>
    <property type="match status" value="1"/>
</dbReference>
<dbReference type="InterPro" id="IPR050111">
    <property type="entry name" value="C-type_lectin/snaclec_domain"/>
</dbReference>
<feature type="domain" description="C-type lectin" evidence="1">
    <location>
        <begin position="20"/>
        <end position="118"/>
    </location>
</feature>
<dbReference type="PROSITE" id="PS50041">
    <property type="entry name" value="C_TYPE_LECTIN_2"/>
    <property type="match status" value="1"/>
</dbReference>
<dbReference type="EMBL" id="JAMKFB020000011">
    <property type="protein sequence ID" value="KAL0181481.1"/>
    <property type="molecule type" value="Genomic_DNA"/>
</dbReference>
<dbReference type="AlphaFoldDB" id="A0ABD0Q5S6"/>
<dbReference type="Proteomes" id="UP001529510">
    <property type="component" value="Unassembled WGS sequence"/>
</dbReference>
<dbReference type="SMART" id="SM00034">
    <property type="entry name" value="CLECT"/>
    <property type="match status" value="1"/>
</dbReference>
<comment type="caution">
    <text evidence="2">The sequence shown here is derived from an EMBL/GenBank/DDBJ whole genome shotgun (WGS) entry which is preliminary data.</text>
</comment>
<evidence type="ECO:0000313" key="2">
    <source>
        <dbReference type="EMBL" id="KAL0181481.1"/>
    </source>
</evidence>
<keyword evidence="3" id="KW-1185">Reference proteome</keyword>
<dbReference type="CDD" id="cd00037">
    <property type="entry name" value="CLECT"/>
    <property type="match status" value="1"/>
</dbReference>
<reference evidence="2 3" key="1">
    <citation type="submission" date="2024-05" db="EMBL/GenBank/DDBJ databases">
        <title>Genome sequencing and assembly of Indian major carp, Cirrhinus mrigala (Hamilton, 1822).</title>
        <authorList>
            <person name="Mohindra V."/>
            <person name="Chowdhury L.M."/>
            <person name="Lal K."/>
            <person name="Jena J.K."/>
        </authorList>
    </citation>
    <scope>NUCLEOTIDE SEQUENCE [LARGE SCALE GENOMIC DNA]</scope>
    <source>
        <strain evidence="2">CM1030</strain>
        <tissue evidence="2">Blood</tissue>
    </source>
</reference>